<feature type="transmembrane region" description="Helical" evidence="1">
    <location>
        <begin position="124"/>
        <end position="141"/>
    </location>
</feature>
<evidence type="ECO:0000313" key="3">
    <source>
        <dbReference type="EMBL" id="SSY70904.1"/>
    </source>
</evidence>
<dbReference type="Pfam" id="PF00892">
    <property type="entry name" value="EamA"/>
    <property type="match status" value="1"/>
</dbReference>
<keyword evidence="1" id="KW-0472">Membrane</keyword>
<dbReference type="Proteomes" id="UP000254209">
    <property type="component" value="Unassembled WGS sequence"/>
</dbReference>
<feature type="domain" description="EamA" evidence="2">
    <location>
        <begin position="4"/>
        <end position="141"/>
    </location>
</feature>
<keyword evidence="1" id="KW-0812">Transmembrane</keyword>
<sequence>MQKFILFLMIAALGNTAYHLGQKSLHDVPHNPMLVLAVYYGVAMVLSLLAMPLFGKAEIGNVGELLANWRVWLVVVGIMLIELGFLLAYQAGGSAQWGGVAVNGAAALVLIPLSILFFGEHFSWTKLFGIMMTLSGLYFLVKK</sequence>
<keyword evidence="1" id="KW-1133">Transmembrane helix</keyword>
<proteinExistence type="predicted"/>
<dbReference type="STRING" id="1120980.GCA_000745955_02662"/>
<dbReference type="RefSeq" id="WP_034295999.1">
    <property type="nucleotide sequence ID" value="NZ_CP091519.2"/>
</dbReference>
<accession>A0A376BNW6</accession>
<feature type="transmembrane region" description="Helical" evidence="1">
    <location>
        <begin position="33"/>
        <end position="55"/>
    </location>
</feature>
<dbReference type="InterPro" id="IPR037185">
    <property type="entry name" value="EmrE-like"/>
</dbReference>
<dbReference type="AlphaFoldDB" id="A0A376BNW6"/>
<organism evidence="3 4">
    <name type="scientific">Alysiella crassa</name>
    <dbReference type="NCBI Taxonomy" id="153491"/>
    <lineage>
        <taxon>Bacteria</taxon>
        <taxon>Pseudomonadati</taxon>
        <taxon>Pseudomonadota</taxon>
        <taxon>Betaproteobacteria</taxon>
        <taxon>Neisseriales</taxon>
        <taxon>Neisseriaceae</taxon>
        <taxon>Alysiella</taxon>
    </lineage>
</organism>
<gene>
    <name evidence="3" type="ORF">NCTC10283_01025</name>
</gene>
<protein>
    <recommendedName>
        <fullName evidence="2">EamA domain-containing protein</fullName>
    </recommendedName>
</protein>
<evidence type="ECO:0000256" key="1">
    <source>
        <dbReference type="SAM" id="Phobius"/>
    </source>
</evidence>
<evidence type="ECO:0000259" key="2">
    <source>
        <dbReference type="Pfam" id="PF00892"/>
    </source>
</evidence>
<dbReference type="EMBL" id="UFSO01000002">
    <property type="protein sequence ID" value="SSY70904.1"/>
    <property type="molecule type" value="Genomic_DNA"/>
</dbReference>
<feature type="transmembrane region" description="Helical" evidence="1">
    <location>
        <begin position="95"/>
        <end position="117"/>
    </location>
</feature>
<dbReference type="OrthoDB" id="5458895at2"/>
<keyword evidence="4" id="KW-1185">Reference proteome</keyword>
<feature type="transmembrane region" description="Helical" evidence="1">
    <location>
        <begin position="67"/>
        <end position="89"/>
    </location>
</feature>
<name>A0A376BNW6_9NEIS</name>
<dbReference type="GO" id="GO:0016020">
    <property type="term" value="C:membrane"/>
    <property type="evidence" value="ECO:0007669"/>
    <property type="project" value="InterPro"/>
</dbReference>
<reference evidence="3 4" key="1">
    <citation type="submission" date="2018-06" db="EMBL/GenBank/DDBJ databases">
        <authorList>
            <consortium name="Pathogen Informatics"/>
            <person name="Doyle S."/>
        </authorList>
    </citation>
    <scope>NUCLEOTIDE SEQUENCE [LARGE SCALE GENOMIC DNA]</scope>
    <source>
        <strain evidence="3 4">NCTC10283</strain>
    </source>
</reference>
<dbReference type="SUPFAM" id="SSF103481">
    <property type="entry name" value="Multidrug resistance efflux transporter EmrE"/>
    <property type="match status" value="1"/>
</dbReference>
<dbReference type="InterPro" id="IPR000620">
    <property type="entry name" value="EamA_dom"/>
</dbReference>
<evidence type="ECO:0000313" key="4">
    <source>
        <dbReference type="Proteomes" id="UP000254209"/>
    </source>
</evidence>